<dbReference type="AlphaFoldDB" id="A0A2G8KF76"/>
<gene>
    <name evidence="2" type="ORF">BSL78_16514</name>
</gene>
<reference evidence="2 3" key="1">
    <citation type="journal article" date="2017" name="PLoS Biol.">
        <title>The sea cucumber genome provides insights into morphological evolution and visceral regeneration.</title>
        <authorList>
            <person name="Zhang X."/>
            <person name="Sun L."/>
            <person name="Yuan J."/>
            <person name="Sun Y."/>
            <person name="Gao Y."/>
            <person name="Zhang L."/>
            <person name="Li S."/>
            <person name="Dai H."/>
            <person name="Hamel J.F."/>
            <person name="Liu C."/>
            <person name="Yu Y."/>
            <person name="Liu S."/>
            <person name="Lin W."/>
            <person name="Guo K."/>
            <person name="Jin S."/>
            <person name="Xu P."/>
            <person name="Storey K.B."/>
            <person name="Huan P."/>
            <person name="Zhang T."/>
            <person name="Zhou Y."/>
            <person name="Zhang J."/>
            <person name="Lin C."/>
            <person name="Li X."/>
            <person name="Xing L."/>
            <person name="Huo D."/>
            <person name="Sun M."/>
            <person name="Wang L."/>
            <person name="Mercier A."/>
            <person name="Li F."/>
            <person name="Yang H."/>
            <person name="Xiang J."/>
        </authorList>
    </citation>
    <scope>NUCLEOTIDE SEQUENCE [LARGE SCALE GENOMIC DNA]</scope>
    <source>
        <strain evidence="2">Shaxun</strain>
        <tissue evidence="2">Muscle</tissue>
    </source>
</reference>
<feature type="transmembrane region" description="Helical" evidence="1">
    <location>
        <begin position="144"/>
        <end position="164"/>
    </location>
</feature>
<evidence type="ECO:0000256" key="1">
    <source>
        <dbReference type="SAM" id="Phobius"/>
    </source>
</evidence>
<evidence type="ECO:0000313" key="2">
    <source>
        <dbReference type="EMBL" id="PIK46619.1"/>
    </source>
</evidence>
<keyword evidence="1" id="KW-1133">Transmembrane helix</keyword>
<organism evidence="2 3">
    <name type="scientific">Stichopus japonicus</name>
    <name type="common">Sea cucumber</name>
    <dbReference type="NCBI Taxonomy" id="307972"/>
    <lineage>
        <taxon>Eukaryota</taxon>
        <taxon>Metazoa</taxon>
        <taxon>Echinodermata</taxon>
        <taxon>Eleutherozoa</taxon>
        <taxon>Echinozoa</taxon>
        <taxon>Holothuroidea</taxon>
        <taxon>Aspidochirotacea</taxon>
        <taxon>Aspidochirotida</taxon>
        <taxon>Stichopodidae</taxon>
        <taxon>Apostichopus</taxon>
    </lineage>
</organism>
<feature type="transmembrane region" description="Helical" evidence="1">
    <location>
        <begin position="77"/>
        <end position="95"/>
    </location>
</feature>
<proteinExistence type="predicted"/>
<keyword evidence="1" id="KW-0812">Transmembrane</keyword>
<feature type="transmembrane region" description="Helical" evidence="1">
    <location>
        <begin position="367"/>
        <end position="388"/>
    </location>
</feature>
<name>A0A2G8KF76_STIJA</name>
<feature type="transmembrane region" description="Helical" evidence="1">
    <location>
        <begin position="24"/>
        <end position="43"/>
    </location>
</feature>
<accession>A0A2G8KF76</accession>
<comment type="caution">
    <text evidence="2">The sequence shown here is derived from an EMBL/GenBank/DDBJ whole genome shotgun (WGS) entry which is preliminary data.</text>
</comment>
<dbReference type="Proteomes" id="UP000230750">
    <property type="component" value="Unassembled WGS sequence"/>
</dbReference>
<dbReference type="STRING" id="307972.A0A2G8KF76"/>
<keyword evidence="1" id="KW-0472">Membrane</keyword>
<dbReference type="OrthoDB" id="195226at2759"/>
<keyword evidence="3" id="KW-1185">Reference proteome</keyword>
<sequence length="435" mass="49870">MILKIRGQIFSYKSERLKATCNSGVGICTFLDLIWAFNLYHLFSSFRLFWVYYRPVMFLLKLAFILAYGTLLWYPTWQVGCFAVPILLMFVVSLVKWPFRVTSFNPQLSITLFCLLLLASLGVVQNAESSDSVFFQPTFLVSELLVVNCFWLGFTFLWSAYILLRYSGLLCKSRPLWPQMDNSRCEKMAENTRKYLRALLCGRVVLEQALTTSKLFSPAHEVSRQIQIINAYCREAELLDDPIHDALWDLLDELLEAHATIAPFSLFAESVKPSIRVTAKELMKLLPSFRERLAQREYDFILVSPMKKRMLLKMYALGVFMNGRDLGRDRQTFQSETVQRLYNPKTSVVLQHRQVQGTKAKYGCCGLAWLAAASCCVGCYILCAVQLARWTGSWSPTHFANCHFAQPYHFAQPAWSFPPTSLVISPNQPGHFAQP</sequence>
<dbReference type="EMBL" id="MRZV01000631">
    <property type="protein sequence ID" value="PIK46619.1"/>
    <property type="molecule type" value="Genomic_DNA"/>
</dbReference>
<protein>
    <submittedName>
        <fullName evidence="2">Uncharacterized protein</fullName>
    </submittedName>
</protein>
<evidence type="ECO:0000313" key="3">
    <source>
        <dbReference type="Proteomes" id="UP000230750"/>
    </source>
</evidence>
<feature type="transmembrane region" description="Helical" evidence="1">
    <location>
        <begin position="107"/>
        <end position="124"/>
    </location>
</feature>